<sequence length="143" mass="15730">VTSNNQTSNEDRYPSETDSPHHGGSVADGHDPNEDDAIDLECPTFDLPEDIRRILGDDPAKPKGDIFTLNNLIASRWKNVLEVGITKEELSSLIEKFDAPSNLTALNPPKVNPEVLPVLQKIHTVRDNCYSNMQQQLGVGLTA</sequence>
<feature type="non-terminal residue" evidence="2">
    <location>
        <position position="143"/>
    </location>
</feature>
<dbReference type="EMBL" id="GBHO01020236">
    <property type="protein sequence ID" value="JAG23368.1"/>
    <property type="molecule type" value="Transcribed_RNA"/>
</dbReference>
<evidence type="ECO:0000256" key="1">
    <source>
        <dbReference type="SAM" id="MobiDB-lite"/>
    </source>
</evidence>
<feature type="compositionally biased region" description="Basic and acidic residues" evidence="1">
    <location>
        <begin position="9"/>
        <end position="21"/>
    </location>
</feature>
<dbReference type="GO" id="GO:0016874">
    <property type="term" value="F:ligase activity"/>
    <property type="evidence" value="ECO:0007669"/>
    <property type="project" value="UniProtKB-KW"/>
</dbReference>
<feature type="region of interest" description="Disordered" evidence="1">
    <location>
        <begin position="1"/>
        <end position="40"/>
    </location>
</feature>
<protein>
    <submittedName>
        <fullName evidence="2">Histidine--tRNA ligase</fullName>
    </submittedName>
</protein>
<reference evidence="2" key="1">
    <citation type="journal article" date="2014" name="PLoS ONE">
        <title>Transcriptome-Based Identification of ABC Transporters in the Western Tarnished Plant Bug Lygus hesperus.</title>
        <authorList>
            <person name="Hull J.J."/>
            <person name="Chaney K."/>
            <person name="Geib S.M."/>
            <person name="Fabrick J.A."/>
            <person name="Brent C.S."/>
            <person name="Walsh D."/>
            <person name="Lavine L.C."/>
        </authorList>
    </citation>
    <scope>NUCLEOTIDE SEQUENCE</scope>
</reference>
<dbReference type="AlphaFoldDB" id="A0A0A9XWX1"/>
<reference evidence="2" key="2">
    <citation type="submission" date="2014-07" db="EMBL/GenBank/DDBJ databases">
        <authorList>
            <person name="Hull J."/>
        </authorList>
    </citation>
    <scope>NUCLEOTIDE SEQUENCE</scope>
</reference>
<organism evidence="2">
    <name type="scientific">Lygus hesperus</name>
    <name type="common">Western plant bug</name>
    <dbReference type="NCBI Taxonomy" id="30085"/>
    <lineage>
        <taxon>Eukaryota</taxon>
        <taxon>Metazoa</taxon>
        <taxon>Ecdysozoa</taxon>
        <taxon>Arthropoda</taxon>
        <taxon>Hexapoda</taxon>
        <taxon>Insecta</taxon>
        <taxon>Pterygota</taxon>
        <taxon>Neoptera</taxon>
        <taxon>Paraneoptera</taxon>
        <taxon>Hemiptera</taxon>
        <taxon>Heteroptera</taxon>
        <taxon>Panheteroptera</taxon>
        <taxon>Cimicomorpha</taxon>
        <taxon>Miridae</taxon>
        <taxon>Mirini</taxon>
        <taxon>Lygus</taxon>
    </lineage>
</organism>
<keyword evidence="2" id="KW-0436">Ligase</keyword>
<accession>A0A0A9XWX1</accession>
<evidence type="ECO:0000313" key="2">
    <source>
        <dbReference type="EMBL" id="JAG23368.1"/>
    </source>
</evidence>
<dbReference type="PANTHER" id="PTHR34239:SF2">
    <property type="entry name" value="TRANSPOSABLE ELEMENT P TRANSPOSASE_THAP9 CONSERVED DOMAIN-CONTAINING PROTEIN"/>
    <property type="match status" value="1"/>
</dbReference>
<dbReference type="PANTHER" id="PTHR34239">
    <property type="entry name" value="APPLE DOMAIN-CONTAINING PROTEIN"/>
    <property type="match status" value="1"/>
</dbReference>
<name>A0A0A9XWX1_LYGHE</name>
<feature type="non-terminal residue" evidence="2">
    <location>
        <position position="1"/>
    </location>
</feature>
<gene>
    <name evidence="2" type="primary">hisS_33</name>
    <name evidence="2" type="ORF">CM83_103594</name>
</gene>
<proteinExistence type="predicted"/>